<feature type="non-terminal residue" evidence="1">
    <location>
        <position position="95"/>
    </location>
</feature>
<evidence type="ECO:0000313" key="1">
    <source>
        <dbReference type="EMBL" id="KAG7507690.1"/>
    </source>
</evidence>
<protein>
    <submittedName>
        <fullName evidence="1">Uncharacterized protein</fullName>
    </submittedName>
</protein>
<proteinExistence type="predicted"/>
<organism evidence="1 2">
    <name type="scientific">Solea senegalensis</name>
    <name type="common">Senegalese sole</name>
    <dbReference type="NCBI Taxonomy" id="28829"/>
    <lineage>
        <taxon>Eukaryota</taxon>
        <taxon>Metazoa</taxon>
        <taxon>Chordata</taxon>
        <taxon>Craniata</taxon>
        <taxon>Vertebrata</taxon>
        <taxon>Euteleostomi</taxon>
        <taxon>Actinopterygii</taxon>
        <taxon>Neopterygii</taxon>
        <taxon>Teleostei</taxon>
        <taxon>Neoteleostei</taxon>
        <taxon>Acanthomorphata</taxon>
        <taxon>Carangaria</taxon>
        <taxon>Pleuronectiformes</taxon>
        <taxon>Pleuronectoidei</taxon>
        <taxon>Soleidae</taxon>
        <taxon>Solea</taxon>
    </lineage>
</organism>
<keyword evidence="2" id="KW-1185">Reference proteome</keyword>
<gene>
    <name evidence="1" type="ORF">JOB18_042188</name>
</gene>
<accession>A0AAV6RTT9</accession>
<feature type="non-terminal residue" evidence="1">
    <location>
        <position position="1"/>
    </location>
</feature>
<comment type="caution">
    <text evidence="1">The sequence shown here is derived from an EMBL/GenBank/DDBJ whole genome shotgun (WGS) entry which is preliminary data.</text>
</comment>
<dbReference type="EMBL" id="JAGKHQ010000010">
    <property type="protein sequence ID" value="KAG7507690.1"/>
    <property type="molecule type" value="Genomic_DNA"/>
</dbReference>
<dbReference type="AlphaFoldDB" id="A0AAV6RTT9"/>
<evidence type="ECO:0000313" key="2">
    <source>
        <dbReference type="Proteomes" id="UP000693946"/>
    </source>
</evidence>
<sequence>VALGHTEDTLLLNPELDFETAIAAFTVRRSPSRLNDHIQLERRTRERQSAAGDLSGDLIRARFSNDAPRRPAGSPFESVCERQNCWRVGSRARQR</sequence>
<dbReference type="Proteomes" id="UP000693946">
    <property type="component" value="Linkage Group LG18"/>
</dbReference>
<name>A0AAV6RTT9_SOLSE</name>
<reference evidence="1 2" key="1">
    <citation type="journal article" date="2021" name="Sci. Rep.">
        <title>Chromosome anchoring in Senegalese sole (Solea senegalensis) reveals sex-associated markers and genome rearrangements in flatfish.</title>
        <authorList>
            <person name="Guerrero-Cozar I."/>
            <person name="Gomez-Garrido J."/>
            <person name="Berbel C."/>
            <person name="Martinez-Blanch J.F."/>
            <person name="Alioto T."/>
            <person name="Claros M.G."/>
            <person name="Gagnaire P.A."/>
            <person name="Manchado M."/>
        </authorList>
    </citation>
    <scope>NUCLEOTIDE SEQUENCE [LARGE SCALE GENOMIC DNA]</scope>
    <source>
        <strain evidence="1">Sse05_10M</strain>
    </source>
</reference>